<evidence type="ECO:0000259" key="2">
    <source>
        <dbReference type="Pfam" id="PF00326"/>
    </source>
</evidence>
<dbReference type="Pfam" id="PF00326">
    <property type="entry name" value="Peptidase_S9"/>
    <property type="match status" value="1"/>
</dbReference>
<reference evidence="3 4" key="1">
    <citation type="submission" date="2021-01" db="EMBL/GenBank/DDBJ databases">
        <title>Whole genome shotgun sequence of Verrucosispora qiuiae NBRC 106684.</title>
        <authorList>
            <person name="Komaki H."/>
            <person name="Tamura T."/>
        </authorList>
    </citation>
    <scope>NUCLEOTIDE SEQUENCE [LARGE SCALE GENOMIC DNA]</scope>
    <source>
        <strain evidence="3 4">NBRC 106684</strain>
    </source>
</reference>
<dbReference type="Gene3D" id="3.40.50.1820">
    <property type="entry name" value="alpha/beta hydrolase"/>
    <property type="match status" value="1"/>
</dbReference>
<dbReference type="PANTHER" id="PTHR22946">
    <property type="entry name" value="DIENELACTONE HYDROLASE DOMAIN-CONTAINING PROTEIN-RELATED"/>
    <property type="match status" value="1"/>
</dbReference>
<organism evidence="3 4">
    <name type="scientific">Micromonospora qiuiae</name>
    <dbReference type="NCBI Taxonomy" id="502268"/>
    <lineage>
        <taxon>Bacteria</taxon>
        <taxon>Bacillati</taxon>
        <taxon>Actinomycetota</taxon>
        <taxon>Actinomycetes</taxon>
        <taxon>Micromonosporales</taxon>
        <taxon>Micromonosporaceae</taxon>
        <taxon>Micromonospora</taxon>
    </lineage>
</organism>
<proteinExistence type="inferred from homology"/>
<dbReference type="PANTHER" id="PTHR22946:SF12">
    <property type="entry name" value="CONIDIAL PIGMENT BIOSYNTHESIS PROTEIN AYG1 (AFU_ORTHOLOGUE AFUA_2G17550)"/>
    <property type="match status" value="1"/>
</dbReference>
<accession>A0ABQ4JHW8</accession>
<evidence type="ECO:0000313" key="3">
    <source>
        <dbReference type="EMBL" id="GIJ29109.1"/>
    </source>
</evidence>
<dbReference type="SUPFAM" id="SSF53474">
    <property type="entry name" value="alpha/beta-Hydrolases"/>
    <property type="match status" value="1"/>
</dbReference>
<keyword evidence="3" id="KW-0645">Protease</keyword>
<dbReference type="Proteomes" id="UP000653076">
    <property type="component" value="Unassembled WGS sequence"/>
</dbReference>
<dbReference type="InterPro" id="IPR050261">
    <property type="entry name" value="FrsA_esterase"/>
</dbReference>
<gene>
    <name evidence="3" type="ORF">Vqi01_42710</name>
</gene>
<keyword evidence="3" id="KW-0378">Hydrolase</keyword>
<keyword evidence="3" id="KW-0031">Aminopeptidase</keyword>
<dbReference type="InterPro" id="IPR001375">
    <property type="entry name" value="Peptidase_S9_cat"/>
</dbReference>
<dbReference type="EMBL" id="BOPC01000062">
    <property type="protein sequence ID" value="GIJ29109.1"/>
    <property type="molecule type" value="Genomic_DNA"/>
</dbReference>
<dbReference type="InterPro" id="IPR029058">
    <property type="entry name" value="AB_hydrolase_fold"/>
</dbReference>
<dbReference type="GO" id="GO:0004177">
    <property type="term" value="F:aminopeptidase activity"/>
    <property type="evidence" value="ECO:0007669"/>
    <property type="project" value="UniProtKB-KW"/>
</dbReference>
<dbReference type="Gene3D" id="1.20.1440.110">
    <property type="entry name" value="acylaminoacyl peptidase"/>
    <property type="match status" value="1"/>
</dbReference>
<feature type="domain" description="Peptidase S9 prolyl oligopeptidase catalytic" evidence="2">
    <location>
        <begin position="211"/>
        <end position="269"/>
    </location>
</feature>
<evidence type="ECO:0000313" key="4">
    <source>
        <dbReference type="Proteomes" id="UP000653076"/>
    </source>
</evidence>
<name>A0ABQ4JHW8_9ACTN</name>
<evidence type="ECO:0000256" key="1">
    <source>
        <dbReference type="ARBA" id="ARBA00008645"/>
    </source>
</evidence>
<comment type="similarity">
    <text evidence="1">Belongs to the AB hydrolase superfamily.</text>
</comment>
<keyword evidence="4" id="KW-1185">Reference proteome</keyword>
<protein>
    <submittedName>
        <fullName evidence="3">Dipeptidyl aminopeptidase</fullName>
    </submittedName>
</protein>
<sequence>MGLARSEMLDFQIERAPAYATYGGAAVGELLSTVADFRRRGGDRPAWVAAWHYAGRHAFGRGQEALDAGHRHTARSQFLRSYNYLRSAEFFFDRLRDGAVAHRELYEESVASFDAALPLFDFRVEKVAVPYEGDIMLPGYFFACADRGTAAPTVILSGGGDGFGEESYFFAGVPEALRRGLNVLVFHGPGQRGVLHRHPDLTFRQDSETVFAALLDFIAARPDVDPARVALYGVSFGGYLASRAAARDHRYAALVANAPIRDMRALMTAGILDQVPAALRGLVARHLNRAVAIVTRRDWSMQAAIENSMLWTTAATTIEDFLHRCGQFTLDSLETDIRCPTL</sequence>
<comment type="caution">
    <text evidence="3">The sequence shown here is derived from an EMBL/GenBank/DDBJ whole genome shotgun (WGS) entry which is preliminary data.</text>
</comment>